<feature type="domain" description="HTH cro/C1-type" evidence="2">
    <location>
        <begin position="20"/>
        <end position="75"/>
    </location>
</feature>
<dbReference type="Gene3D" id="1.10.260.40">
    <property type="entry name" value="lambda repressor-like DNA-binding domains"/>
    <property type="match status" value="1"/>
</dbReference>
<dbReference type="PANTHER" id="PTHR46797">
    <property type="entry name" value="HTH-TYPE TRANSCRIPTIONAL REGULATOR"/>
    <property type="match status" value="1"/>
</dbReference>
<dbReference type="SMART" id="SM00530">
    <property type="entry name" value="HTH_XRE"/>
    <property type="match status" value="1"/>
</dbReference>
<dbReference type="InterPro" id="IPR050807">
    <property type="entry name" value="TransReg_Diox_bact_type"/>
</dbReference>
<gene>
    <name evidence="3" type="ORF">FE697_020050</name>
</gene>
<dbReference type="GO" id="GO:0003700">
    <property type="term" value="F:DNA-binding transcription factor activity"/>
    <property type="evidence" value="ECO:0007669"/>
    <property type="project" value="TreeGrafter"/>
</dbReference>
<reference evidence="3 4" key="1">
    <citation type="submission" date="2019-09" db="EMBL/GenBank/DDBJ databases">
        <title>Mumia zhuanghuii sp. nov. isolated from the intestinal contents of plateau pika (Ochotona curzoniae) in the Qinghai-Tibet plateau of China.</title>
        <authorList>
            <person name="Tian Z."/>
        </authorList>
    </citation>
    <scope>NUCLEOTIDE SEQUENCE [LARGE SCALE GENOMIC DNA]</scope>
    <source>
        <strain evidence="4">350</strain>
    </source>
</reference>
<sequence>MNAPNTSRNPDDVKAIGTRIRTLRTDKGLSLTELAERAGVSKSYLSTVEHGTGSRPGVAVLHKLATALGVTLADILGRVVQSTPTTVDVPESLQEFAEANNLPQVDIDMLAGIKFRGDAPRTAARWQFIYNAIVMSGQVEERPG</sequence>
<evidence type="ECO:0000259" key="2">
    <source>
        <dbReference type="PROSITE" id="PS50943"/>
    </source>
</evidence>
<dbReference type="RefSeq" id="WP_149771427.1">
    <property type="nucleotide sequence ID" value="NZ_VDFQ02000007.1"/>
</dbReference>
<name>A0A5Q6RJ76_9ACTN</name>
<protein>
    <submittedName>
        <fullName evidence="3">Helix-turn-helix domain-containing protein</fullName>
    </submittedName>
</protein>
<organism evidence="3 4">
    <name type="scientific">Mumia zhuanghuii</name>
    <dbReference type="NCBI Taxonomy" id="2585211"/>
    <lineage>
        <taxon>Bacteria</taxon>
        <taxon>Bacillati</taxon>
        <taxon>Actinomycetota</taxon>
        <taxon>Actinomycetes</taxon>
        <taxon>Propionibacteriales</taxon>
        <taxon>Nocardioidaceae</taxon>
        <taxon>Mumia</taxon>
    </lineage>
</organism>
<dbReference type="Pfam" id="PF13560">
    <property type="entry name" value="HTH_31"/>
    <property type="match status" value="1"/>
</dbReference>
<dbReference type="PANTHER" id="PTHR46797:SF10">
    <property type="entry name" value="BLR1115 PROTEIN"/>
    <property type="match status" value="1"/>
</dbReference>
<dbReference type="InterPro" id="IPR001387">
    <property type="entry name" value="Cro/C1-type_HTH"/>
</dbReference>
<dbReference type="CDD" id="cd00093">
    <property type="entry name" value="HTH_XRE"/>
    <property type="match status" value="1"/>
</dbReference>
<dbReference type="OrthoDB" id="3172468at2"/>
<dbReference type="EMBL" id="VDFQ02000007">
    <property type="protein sequence ID" value="KAA1418138.1"/>
    <property type="molecule type" value="Genomic_DNA"/>
</dbReference>
<dbReference type="AlphaFoldDB" id="A0A5Q6RJ76"/>
<keyword evidence="1" id="KW-0238">DNA-binding</keyword>
<accession>A0A5Q6RJ76</accession>
<evidence type="ECO:0000256" key="1">
    <source>
        <dbReference type="ARBA" id="ARBA00023125"/>
    </source>
</evidence>
<proteinExistence type="predicted"/>
<evidence type="ECO:0000313" key="4">
    <source>
        <dbReference type="Proteomes" id="UP000307768"/>
    </source>
</evidence>
<dbReference type="Proteomes" id="UP000307768">
    <property type="component" value="Unassembled WGS sequence"/>
</dbReference>
<dbReference type="SUPFAM" id="SSF47413">
    <property type="entry name" value="lambda repressor-like DNA-binding domains"/>
    <property type="match status" value="1"/>
</dbReference>
<comment type="caution">
    <text evidence="3">The sequence shown here is derived from an EMBL/GenBank/DDBJ whole genome shotgun (WGS) entry which is preliminary data.</text>
</comment>
<evidence type="ECO:0000313" key="3">
    <source>
        <dbReference type="EMBL" id="KAA1418138.1"/>
    </source>
</evidence>
<dbReference type="GO" id="GO:0005829">
    <property type="term" value="C:cytosol"/>
    <property type="evidence" value="ECO:0007669"/>
    <property type="project" value="TreeGrafter"/>
</dbReference>
<dbReference type="GO" id="GO:0003677">
    <property type="term" value="F:DNA binding"/>
    <property type="evidence" value="ECO:0007669"/>
    <property type="project" value="UniProtKB-KW"/>
</dbReference>
<dbReference type="InterPro" id="IPR010982">
    <property type="entry name" value="Lambda_DNA-bd_dom_sf"/>
</dbReference>
<dbReference type="PROSITE" id="PS50943">
    <property type="entry name" value="HTH_CROC1"/>
    <property type="match status" value="1"/>
</dbReference>